<dbReference type="Pfam" id="PF07969">
    <property type="entry name" value="Amidohydro_3"/>
    <property type="match status" value="1"/>
</dbReference>
<feature type="domain" description="Amidohydrolase 3" evidence="1">
    <location>
        <begin position="425"/>
        <end position="494"/>
    </location>
</feature>
<dbReference type="InterPro" id="IPR013108">
    <property type="entry name" value="Amidohydro_3"/>
</dbReference>
<name>A0A1G2CDZ6_9BACT</name>
<evidence type="ECO:0000313" key="3">
    <source>
        <dbReference type="Proteomes" id="UP000178880"/>
    </source>
</evidence>
<dbReference type="Gene3D" id="3.30.1490.130">
    <property type="entry name" value="D-aminoacylase. Domain 3"/>
    <property type="match status" value="1"/>
</dbReference>
<protein>
    <recommendedName>
        <fullName evidence="1">Amidohydrolase 3 domain-containing protein</fullName>
    </recommendedName>
</protein>
<dbReference type="Gene3D" id="3.20.20.140">
    <property type="entry name" value="Metal-dependent hydrolases"/>
    <property type="match status" value="2"/>
</dbReference>
<dbReference type="PANTHER" id="PTHR43135:SF3">
    <property type="entry name" value="ALPHA-D-RIBOSE 1-METHYLPHOSPHONATE 5-TRIPHOSPHATE DIPHOSPHATASE"/>
    <property type="match status" value="1"/>
</dbReference>
<dbReference type="STRING" id="1798650.A2945_03160"/>
<dbReference type="InterPro" id="IPR032466">
    <property type="entry name" value="Metal_Hydrolase"/>
</dbReference>
<dbReference type="Proteomes" id="UP000178880">
    <property type="component" value="Unassembled WGS sequence"/>
</dbReference>
<evidence type="ECO:0000259" key="1">
    <source>
        <dbReference type="Pfam" id="PF07969"/>
    </source>
</evidence>
<dbReference type="InterPro" id="IPR023100">
    <property type="entry name" value="D-aminoacylase_insert_dom_sf"/>
</dbReference>
<evidence type="ECO:0000313" key="2">
    <source>
        <dbReference type="EMBL" id="OGY99618.1"/>
    </source>
</evidence>
<dbReference type="GO" id="GO:0016811">
    <property type="term" value="F:hydrolase activity, acting on carbon-nitrogen (but not peptide) bonds, in linear amides"/>
    <property type="evidence" value="ECO:0007669"/>
    <property type="project" value="InterPro"/>
</dbReference>
<sequence>MTLLIKNVRILGGVEKYSEPKDVFVNGDKISAIGNFPDKGADQVIDGGGAYLAPGFIDANTDSDHYISLFDYPEQEDFLRQGVTTIMGGMCGASLAPLLYGSLESIQKWGDVGKVNVDWHSVQEFFAALERRPLGVNFGTLIGHSTIRRALIGGSIRELTKNELGVFGGTLRRAIEEGGMGLSTGLGYVHSYKTPYSELKFLASITKELGGVYATHLRRTDGELMESIDETIKLASDTGIKTVVSHFTPIIGAEAEYEKGLKKIEALPKEFDFHFDIYPFTTSVLALYTFLPPWVRSGGREVMLANIKDQWMKPRIVKDMSKMNPWDFTIAQAPGNDHVVGKTLHDLVDIFNIPDYREALLKLMVITELRGVAFYRNINANLITIALKSPRSLIASNAASFRETSPVKALKPERATSTFTKFLSLVETKNLMPLENAVKKITSEPARKFGLKGRGTIKEGNYADLALFSFKESRKEAVISMDCEVACVVVNGGVAFKNGGFTGNFAGHVLRHG</sequence>
<reference evidence="2 3" key="1">
    <citation type="journal article" date="2016" name="Nat. Commun.">
        <title>Thousands of microbial genomes shed light on interconnected biogeochemical processes in an aquifer system.</title>
        <authorList>
            <person name="Anantharaman K."/>
            <person name="Brown C.T."/>
            <person name="Hug L.A."/>
            <person name="Sharon I."/>
            <person name="Castelle C.J."/>
            <person name="Probst A.J."/>
            <person name="Thomas B.C."/>
            <person name="Singh A."/>
            <person name="Wilkins M.J."/>
            <person name="Karaoz U."/>
            <person name="Brodie E.L."/>
            <person name="Williams K.H."/>
            <person name="Hubbard S.S."/>
            <person name="Banfield J.F."/>
        </authorList>
    </citation>
    <scope>NUCLEOTIDE SEQUENCE [LARGE SCALE GENOMIC DNA]</scope>
</reference>
<gene>
    <name evidence="2" type="ORF">A2945_03160</name>
</gene>
<accession>A0A1G2CDZ6</accession>
<dbReference type="SUPFAM" id="SSF51556">
    <property type="entry name" value="Metallo-dependent hydrolases"/>
    <property type="match status" value="1"/>
</dbReference>
<dbReference type="InterPro" id="IPR051781">
    <property type="entry name" value="Metallo-dep_Hydrolase"/>
</dbReference>
<dbReference type="AlphaFoldDB" id="A0A1G2CDZ6"/>
<proteinExistence type="predicted"/>
<dbReference type="InterPro" id="IPR011059">
    <property type="entry name" value="Metal-dep_hydrolase_composite"/>
</dbReference>
<dbReference type="Gene3D" id="2.30.40.10">
    <property type="entry name" value="Urease, subunit C, domain 1"/>
    <property type="match status" value="1"/>
</dbReference>
<dbReference type="EMBL" id="MHLA01000014">
    <property type="protein sequence ID" value="OGY99618.1"/>
    <property type="molecule type" value="Genomic_DNA"/>
</dbReference>
<organism evidence="2 3">
    <name type="scientific">Candidatus Liptonbacteria bacterium RIFCSPLOWO2_01_FULL_52_25</name>
    <dbReference type="NCBI Taxonomy" id="1798650"/>
    <lineage>
        <taxon>Bacteria</taxon>
        <taxon>Candidatus Liptoniibacteriota</taxon>
    </lineage>
</organism>
<dbReference type="PANTHER" id="PTHR43135">
    <property type="entry name" value="ALPHA-D-RIBOSE 1-METHYLPHOSPHONATE 5-TRIPHOSPHATE DIPHOSPHATASE"/>
    <property type="match status" value="1"/>
</dbReference>
<dbReference type="SUPFAM" id="SSF51338">
    <property type="entry name" value="Composite domain of metallo-dependent hydrolases"/>
    <property type="match status" value="1"/>
</dbReference>
<comment type="caution">
    <text evidence="2">The sequence shown here is derived from an EMBL/GenBank/DDBJ whole genome shotgun (WGS) entry which is preliminary data.</text>
</comment>